<comment type="caution">
    <text evidence="2">The sequence shown here is derived from an EMBL/GenBank/DDBJ whole genome shotgun (WGS) entry which is preliminary data.</text>
</comment>
<dbReference type="Proteomes" id="UP000825483">
    <property type="component" value="Unassembled WGS sequence"/>
</dbReference>
<feature type="transmembrane region" description="Helical" evidence="1">
    <location>
        <begin position="28"/>
        <end position="45"/>
    </location>
</feature>
<name>A0A9R1CXJ1_9BACT</name>
<dbReference type="EMBL" id="BPUB01000001">
    <property type="protein sequence ID" value="GJG58729.1"/>
    <property type="molecule type" value="Genomic_DNA"/>
</dbReference>
<protein>
    <submittedName>
        <fullName evidence="2">Uncharacterized protein</fullName>
    </submittedName>
</protein>
<gene>
    <name evidence="2" type="ORF">PRLR5076_15800</name>
</gene>
<evidence type="ECO:0000256" key="1">
    <source>
        <dbReference type="SAM" id="Phobius"/>
    </source>
</evidence>
<keyword evidence="1" id="KW-0812">Transmembrane</keyword>
<evidence type="ECO:0000313" key="3">
    <source>
        <dbReference type="Proteomes" id="UP000825483"/>
    </source>
</evidence>
<keyword evidence="3" id="KW-1185">Reference proteome</keyword>
<organism evidence="2 3">
    <name type="scientific">Prevotella lacticifex</name>
    <dbReference type="NCBI Taxonomy" id="2854755"/>
    <lineage>
        <taxon>Bacteria</taxon>
        <taxon>Pseudomonadati</taxon>
        <taxon>Bacteroidota</taxon>
        <taxon>Bacteroidia</taxon>
        <taxon>Bacteroidales</taxon>
        <taxon>Prevotellaceae</taxon>
        <taxon>Prevotella</taxon>
    </lineage>
</organism>
<feature type="transmembrane region" description="Helical" evidence="1">
    <location>
        <begin position="6"/>
        <end position="21"/>
    </location>
</feature>
<sequence>MEDLKYYLAVVIVAVVGFLVIKKVSGCIWNMIVGFVVAAVLWWALTEIGIL</sequence>
<dbReference type="GeneID" id="72467238"/>
<dbReference type="AlphaFoldDB" id="A0A9R1CXJ1"/>
<dbReference type="RefSeq" id="WP_223926085.1">
    <property type="nucleotide sequence ID" value="NZ_BPTU01000001.1"/>
</dbReference>
<proteinExistence type="predicted"/>
<reference evidence="2" key="1">
    <citation type="journal article" date="2022" name="Int. J. Syst. Evol. Microbiol.">
        <title>Prevotella lacticifex sp. nov., isolated from the rumen of cows.</title>
        <authorList>
            <person name="Shinkai T."/>
            <person name="Ikeyama N."/>
            <person name="Kumagai M."/>
            <person name="Ohmori H."/>
            <person name="Sakamoto M."/>
            <person name="Ohkuma M."/>
            <person name="Mitsumori M."/>
        </authorList>
    </citation>
    <scope>NUCLEOTIDE SEQUENCE</scope>
    <source>
        <strain evidence="2">R5076</strain>
    </source>
</reference>
<keyword evidence="1" id="KW-0472">Membrane</keyword>
<keyword evidence="1" id="KW-1133">Transmembrane helix</keyword>
<accession>A0A9R1CXJ1</accession>
<evidence type="ECO:0000313" key="2">
    <source>
        <dbReference type="EMBL" id="GJG58729.1"/>
    </source>
</evidence>